<dbReference type="Proteomes" id="UP000054241">
    <property type="component" value="Unassembled WGS sequence"/>
</dbReference>
<dbReference type="InterPro" id="IPR019752">
    <property type="entry name" value="Pyrv/ketoisovalerate_OxRed_cat"/>
</dbReference>
<dbReference type="InterPro" id="IPR033412">
    <property type="entry name" value="PFOR_II"/>
</dbReference>
<gene>
    <name evidence="6" type="ORF">AQI88_10400</name>
</gene>
<proteinExistence type="predicted"/>
<dbReference type="SUPFAM" id="SSF53323">
    <property type="entry name" value="Pyruvate-ferredoxin oxidoreductase, PFOR, domain III"/>
    <property type="match status" value="1"/>
</dbReference>
<dbReference type="GO" id="GO:0006979">
    <property type="term" value="P:response to oxidative stress"/>
    <property type="evidence" value="ECO:0007669"/>
    <property type="project" value="TreeGrafter"/>
</dbReference>
<protein>
    <submittedName>
        <fullName evidence="6">2-oxoglutarate ferredoxin oxidoreductase subunit alpha</fullName>
    </submittedName>
</protein>
<dbReference type="Gene3D" id="3.40.920.10">
    <property type="entry name" value="Pyruvate-ferredoxin oxidoreductase, PFOR, domain III"/>
    <property type="match status" value="1"/>
</dbReference>
<dbReference type="SUPFAM" id="SSF52518">
    <property type="entry name" value="Thiamin diphosphate-binding fold (THDP-binding)"/>
    <property type="match status" value="1"/>
</dbReference>
<dbReference type="InterPro" id="IPR050722">
    <property type="entry name" value="Pyruvate:ferred/Flavod_OxRd"/>
</dbReference>
<feature type="domain" description="Pyruvate/ketoisovalerate oxidoreductase catalytic" evidence="3">
    <location>
        <begin position="44"/>
        <end position="231"/>
    </location>
</feature>
<sequence>MTSQVSSPAEQADGTVVGEQRKPGGAKDVQRLDRVIIRFAGDSGDGMQLTGDRFTSETASFGNDLSTLPNFPAEIRAPAGTLPGVSSFQLHFADHDILTPGDAPNVLVAMNPAALKANIGDLPRGAEIIVNTDEFTKRALQKVGYPASPLEDGSLDGYNLHPVPLTTLTVEALKEFDLSRKEAERSKNMFALGLLSWMYHRPTEGTEKFLKSKFAKKPEIMAANIAAFRAGWNFGETTEDFAVSYEVAPAAKAFPVGTYRNISGNLALAYGLVSASQQADLPLFLGSYPITPASDILHELSKHKNFGVRTFQAEDEIAGIGAALGAAFGGSLAVTTTSGPGVALKSETIGLAVSLELPLLVVDIQRGGPSTGLPTKTEQADLLQAMFGRNGEAPVPIVAPKTPADCFDAALEAARIALTYRTPVFLLSDGYLANGSEPWRIPDLDELPDLRVQFASGPNHTLEDGTEVFWPYQRDPQTLARPWAIPGTPGLEHRIGGIEKQDGTGNISYDPANHDFMVRTRQAKIDGIQVPDLEVDDPHEAKTLVLGWGSTYGPITAAVRRLRAAGESIAQAHLRHLNPFPRNLEAVVKSYDKVVIPEMNLGQLATLIRAKYLVDAHSYNQVNGMPFKAEQLAAALKEAIDD</sequence>
<dbReference type="InterPro" id="IPR002880">
    <property type="entry name" value="Pyrv_Fd/Flavodoxin_OxRdtase_N"/>
</dbReference>
<reference evidence="6 7" key="1">
    <citation type="submission" date="2015-10" db="EMBL/GenBank/DDBJ databases">
        <title>Draft genome sequence of Streptomyces cellostaticus DSM 40189, type strain for the species Streptomyces cellostaticus.</title>
        <authorList>
            <person name="Ruckert C."/>
            <person name="Winkler A."/>
            <person name="Kalinowski J."/>
            <person name="Kampfer P."/>
            <person name="Glaeser S."/>
        </authorList>
    </citation>
    <scope>NUCLEOTIDE SEQUENCE [LARGE SCALE GENOMIC DNA]</scope>
    <source>
        <strain evidence="6 7">DSM 40189</strain>
    </source>
</reference>
<evidence type="ECO:0000256" key="1">
    <source>
        <dbReference type="ARBA" id="ARBA00023002"/>
    </source>
</evidence>
<evidence type="ECO:0000313" key="7">
    <source>
        <dbReference type="Proteomes" id="UP000054241"/>
    </source>
</evidence>
<dbReference type="InterPro" id="IPR009014">
    <property type="entry name" value="Transketo_C/PFOR_II"/>
</dbReference>
<accession>A0A101NPZ1</accession>
<evidence type="ECO:0000256" key="2">
    <source>
        <dbReference type="SAM" id="MobiDB-lite"/>
    </source>
</evidence>
<dbReference type="FunFam" id="3.40.920.10:FF:000002">
    <property type="entry name" value="2-oxoglutarate oxidoreductase, alpha subunit"/>
    <property type="match status" value="1"/>
</dbReference>
<dbReference type="PANTHER" id="PTHR32154:SF20">
    <property type="entry name" value="2-OXOGLUTARATE OXIDOREDUCTASE SUBUNIT KORA"/>
    <property type="match status" value="1"/>
</dbReference>
<dbReference type="Gene3D" id="3.40.50.970">
    <property type="match status" value="1"/>
</dbReference>
<feature type="region of interest" description="Disordered" evidence="2">
    <location>
        <begin position="1"/>
        <end position="27"/>
    </location>
</feature>
<organism evidence="6 7">
    <name type="scientific">Streptomyces cellostaticus</name>
    <dbReference type="NCBI Taxonomy" id="67285"/>
    <lineage>
        <taxon>Bacteria</taxon>
        <taxon>Bacillati</taxon>
        <taxon>Actinomycetota</taxon>
        <taxon>Actinomycetes</taxon>
        <taxon>Kitasatosporales</taxon>
        <taxon>Streptomycetaceae</taxon>
        <taxon>Streptomyces</taxon>
    </lineage>
</organism>
<dbReference type="AlphaFoldDB" id="A0A101NPZ1"/>
<dbReference type="Pfam" id="PF01558">
    <property type="entry name" value="POR"/>
    <property type="match status" value="1"/>
</dbReference>
<dbReference type="SUPFAM" id="SSF52922">
    <property type="entry name" value="TK C-terminal domain-like"/>
    <property type="match status" value="1"/>
</dbReference>
<evidence type="ECO:0000259" key="3">
    <source>
        <dbReference type="Pfam" id="PF01558"/>
    </source>
</evidence>
<dbReference type="RefSeq" id="WP_066995547.1">
    <property type="nucleotide sequence ID" value="NZ_BNDU01000006.1"/>
</dbReference>
<dbReference type="InterPro" id="IPR022367">
    <property type="entry name" value="2-oxoacid/accept_OxRdtase_asu"/>
</dbReference>
<dbReference type="GO" id="GO:0016903">
    <property type="term" value="F:oxidoreductase activity, acting on the aldehyde or oxo group of donors"/>
    <property type="evidence" value="ECO:0007669"/>
    <property type="project" value="InterPro"/>
</dbReference>
<comment type="caution">
    <text evidence="6">The sequence shown here is derived from an EMBL/GenBank/DDBJ whole genome shotgun (WGS) entry which is preliminary data.</text>
</comment>
<feature type="domain" description="Pyruvate flavodoxin/ferredoxin oxidoreductase pyrimidine binding" evidence="4">
    <location>
        <begin position="284"/>
        <end position="497"/>
    </location>
</feature>
<keyword evidence="7" id="KW-1185">Reference proteome</keyword>
<evidence type="ECO:0000313" key="6">
    <source>
        <dbReference type="EMBL" id="KUM96887.1"/>
    </source>
</evidence>
<dbReference type="FunFam" id="3.40.50.970:FF:000022">
    <property type="entry name" value="2-oxoglutarate ferredoxin oxidoreductase alpha subunit"/>
    <property type="match status" value="1"/>
</dbReference>
<dbReference type="InterPro" id="IPR029061">
    <property type="entry name" value="THDP-binding"/>
</dbReference>
<dbReference type="NCBIfam" id="TIGR03710">
    <property type="entry name" value="OAFO_sf"/>
    <property type="match status" value="1"/>
</dbReference>
<dbReference type="OrthoDB" id="9794954at2"/>
<dbReference type="CDD" id="cd07034">
    <property type="entry name" value="TPP_PYR_PFOR_IOR-alpha_like"/>
    <property type="match status" value="1"/>
</dbReference>
<dbReference type="PANTHER" id="PTHR32154">
    <property type="entry name" value="PYRUVATE-FLAVODOXIN OXIDOREDUCTASE-RELATED"/>
    <property type="match status" value="1"/>
</dbReference>
<feature type="domain" description="Pyruvate:ferredoxin oxidoreductase core" evidence="5">
    <location>
        <begin position="541"/>
        <end position="624"/>
    </location>
</feature>
<keyword evidence="1" id="KW-0560">Oxidoreductase</keyword>
<dbReference type="STRING" id="67285.AQI88_10400"/>
<name>A0A101NPZ1_9ACTN</name>
<evidence type="ECO:0000259" key="4">
    <source>
        <dbReference type="Pfam" id="PF01855"/>
    </source>
</evidence>
<evidence type="ECO:0000259" key="5">
    <source>
        <dbReference type="Pfam" id="PF17147"/>
    </source>
</evidence>
<dbReference type="EMBL" id="LMWL01000015">
    <property type="protein sequence ID" value="KUM96887.1"/>
    <property type="molecule type" value="Genomic_DNA"/>
</dbReference>
<dbReference type="InterPro" id="IPR002869">
    <property type="entry name" value="Pyrv_flavodox_OxRed_cen"/>
</dbReference>
<dbReference type="GO" id="GO:0000287">
    <property type="term" value="F:magnesium ion binding"/>
    <property type="evidence" value="ECO:0007669"/>
    <property type="project" value="UniProtKB-ARBA"/>
</dbReference>
<dbReference type="Pfam" id="PF01855">
    <property type="entry name" value="POR_N"/>
    <property type="match status" value="1"/>
</dbReference>
<dbReference type="Gene3D" id="3.40.50.920">
    <property type="match status" value="1"/>
</dbReference>
<dbReference type="Pfam" id="PF17147">
    <property type="entry name" value="PFOR_II"/>
    <property type="match status" value="1"/>
</dbReference>